<name>E8R8F6_DESM0</name>
<sequence length="191" mass="19727" precursor="true">MEYETSKIVAGVGAILLAIGGFTPILALIGLILLLIGLKGLSEAYRDDTIFTNALYAVIIEFIGLVVFIVLIGASMFSMGLGLGLGGGLHEMGAGLGFLAGLFIGLVVLFIFLVVAAVFFRKSFDTLAAKSGEKLFGTAGLLILIGAVLTIILVGAIILLVAWIIAAIAFFSAKPPAQEQPQAAQAPPPLP</sequence>
<dbReference type="KEGG" id="dmu:Desmu_0469"/>
<dbReference type="eggNOG" id="arCOG01644">
    <property type="taxonomic scope" value="Archaea"/>
</dbReference>
<dbReference type="Proteomes" id="UP000001068">
    <property type="component" value="Chromosome"/>
</dbReference>
<feature type="transmembrane region" description="Helical" evidence="1">
    <location>
        <begin position="97"/>
        <end position="120"/>
    </location>
</feature>
<gene>
    <name evidence="2" type="ordered locus">Desmu_0469</name>
</gene>
<accession>E8R8F6</accession>
<dbReference type="GeneID" id="10153162"/>
<dbReference type="Pfam" id="PF06195">
    <property type="entry name" value="DUF996"/>
    <property type="match status" value="1"/>
</dbReference>
<evidence type="ECO:0000313" key="2">
    <source>
        <dbReference type="EMBL" id="ADV64782.1"/>
    </source>
</evidence>
<keyword evidence="1" id="KW-1133">Transmembrane helix</keyword>
<dbReference type="EMBL" id="CP002363">
    <property type="protein sequence ID" value="ADV64782.1"/>
    <property type="molecule type" value="Genomic_DNA"/>
</dbReference>
<dbReference type="STRING" id="765177.Desmu_0469"/>
<dbReference type="RefSeq" id="WP_013562004.1">
    <property type="nucleotide sequence ID" value="NC_014961.1"/>
</dbReference>
<keyword evidence="1" id="KW-0812">Transmembrane</keyword>
<feature type="transmembrane region" description="Helical" evidence="1">
    <location>
        <begin position="141"/>
        <end position="171"/>
    </location>
</feature>
<dbReference type="AlphaFoldDB" id="E8R8F6"/>
<reference evidence="3" key="1">
    <citation type="submission" date="2010-11" db="EMBL/GenBank/DDBJ databases">
        <title>The complete genome of Desulfurococcus mucosus DSM 2162.</title>
        <authorList>
            <consortium name="US DOE Joint Genome Institute (JGI-PGF)"/>
            <person name="Lucas S."/>
            <person name="Copeland A."/>
            <person name="Lapidus A."/>
            <person name="Bruce D."/>
            <person name="Goodwin L."/>
            <person name="Pitluck S."/>
            <person name="Kyrpides N."/>
            <person name="Mavromatis K."/>
            <person name="Pagani I."/>
            <person name="Ivanova N."/>
            <person name="Ovchinnikova G."/>
            <person name="Chertkov O."/>
            <person name="Held B."/>
            <person name="Brettin T."/>
            <person name="Detter J.C."/>
            <person name="Tapia R."/>
            <person name="Han C."/>
            <person name="Land M."/>
            <person name="Hauser L."/>
            <person name="Markowitz V."/>
            <person name="Cheng J.-F."/>
            <person name="Hugenholtz P."/>
            <person name="Woyke T."/>
            <person name="Wu D."/>
            <person name="Wirth R."/>
            <person name="Bilek Y."/>
            <person name="Hader T."/>
            <person name="Klenk H.-P."/>
            <person name="Eisen J.A."/>
        </authorList>
    </citation>
    <scope>NUCLEOTIDE SEQUENCE [LARGE SCALE GENOMIC DNA]</scope>
    <source>
        <strain evidence="3">ATCC 35584 / DSM 2162 / JCM 9187 / O7/1</strain>
    </source>
</reference>
<evidence type="ECO:0000256" key="1">
    <source>
        <dbReference type="SAM" id="Phobius"/>
    </source>
</evidence>
<feature type="transmembrane region" description="Helical" evidence="1">
    <location>
        <begin position="50"/>
        <end position="77"/>
    </location>
</feature>
<feature type="transmembrane region" description="Helical" evidence="1">
    <location>
        <begin position="12"/>
        <end position="38"/>
    </location>
</feature>
<dbReference type="HOGENOM" id="CLU_105758_0_0_2"/>
<proteinExistence type="predicted"/>
<protein>
    <recommendedName>
        <fullName evidence="4">DUF996 domain-containing protein</fullName>
    </recommendedName>
</protein>
<organism evidence="2 3">
    <name type="scientific">Desulfurococcus mucosus (strain ATCC 35584 / DSM 2162 / JCM 9187 / O7/1)</name>
    <dbReference type="NCBI Taxonomy" id="765177"/>
    <lineage>
        <taxon>Archaea</taxon>
        <taxon>Thermoproteota</taxon>
        <taxon>Thermoprotei</taxon>
        <taxon>Desulfurococcales</taxon>
        <taxon>Desulfurococcaceae</taxon>
        <taxon>Desulfurococcus</taxon>
    </lineage>
</organism>
<keyword evidence="1" id="KW-0472">Membrane</keyword>
<evidence type="ECO:0000313" key="3">
    <source>
        <dbReference type="Proteomes" id="UP000001068"/>
    </source>
</evidence>
<evidence type="ECO:0008006" key="4">
    <source>
        <dbReference type="Google" id="ProtNLM"/>
    </source>
</evidence>
<reference evidence="2 3" key="2">
    <citation type="journal article" date="2011" name="Stand. Genomic Sci.">
        <title>Complete genome sequence of Desulfurococcus mucosus type strain (O7/1).</title>
        <authorList>
            <person name="Wirth R."/>
            <person name="Chertkov O."/>
            <person name="Held B."/>
            <person name="Lapidus A."/>
            <person name="Nolan M."/>
            <person name="Lucas S."/>
            <person name="Hammon N."/>
            <person name="Deshpande S."/>
            <person name="Cheng J.F."/>
            <person name="Tapia R."/>
            <person name="Han C."/>
            <person name="Goodwin L."/>
            <person name="Pitluck S."/>
            <person name="Liolios K."/>
            <person name="Ioanna P."/>
            <person name="Ivanova N."/>
            <person name="Mavromatis K."/>
            <person name="Mikhailova N."/>
            <person name="Pati A."/>
            <person name="Chen A."/>
            <person name="Palaniappan K."/>
            <person name="Land M."/>
            <person name="Hauser L."/>
            <person name="Chang Y.J."/>
            <person name="Jeffries C.D."/>
            <person name="Bilek Y."/>
            <person name="Hader T."/>
            <person name="Rohde M."/>
            <person name="Spring S."/>
            <person name="Sikorski J."/>
            <person name="Goker M."/>
            <person name="Woyke T."/>
            <person name="Bristow J."/>
            <person name="Eisen J.A."/>
            <person name="Markowitz V."/>
            <person name="Hugenholtz P."/>
            <person name="Kyrpides N.C."/>
            <person name="Klenk H.P."/>
        </authorList>
    </citation>
    <scope>NUCLEOTIDE SEQUENCE [LARGE SCALE GENOMIC DNA]</scope>
    <source>
        <strain evidence="3">ATCC 35584 / DSM 2162 / JCM 9187 / O7/1</strain>
    </source>
</reference>
<keyword evidence="3" id="KW-1185">Reference proteome</keyword>
<dbReference type="InterPro" id="IPR010397">
    <property type="entry name" value="DUF996"/>
</dbReference>